<evidence type="ECO:0000256" key="1">
    <source>
        <dbReference type="SAM" id="Coils"/>
    </source>
</evidence>
<feature type="coiled-coil region" evidence="1">
    <location>
        <begin position="210"/>
        <end position="237"/>
    </location>
</feature>
<evidence type="ECO:0008006" key="4">
    <source>
        <dbReference type="Google" id="ProtNLM"/>
    </source>
</evidence>
<dbReference type="Proteomes" id="UP000494269">
    <property type="component" value="Unassembled WGS sequence"/>
</dbReference>
<dbReference type="EMBL" id="CADIJQ010000001">
    <property type="protein sequence ID" value="CAB3669246.1"/>
    <property type="molecule type" value="Genomic_DNA"/>
</dbReference>
<name>A0A6S6ZI66_9BURK</name>
<sequence>MELSQVRDQLQMTHPIVGWIYVGAGVGTDLERCLASDVTHLLAIEASQEPFAHLEKKLYGNSEWICRRVLVAPDSGESVFYHASNAKESSLVPAEQLRFLWRNLESRDSELLESQSLVDIIQEHQDRCQGRFNWMTIDCFPAADILKGSEGELRDFDVIEVRALKASDETGPFVDGMRLETCRQLLSRAGFMERVQCEEPTPGIVRAFFVRDWRRLARELESTVQGVQAELSVANELIGKHTSELGVLRQNNAELTSNLEAQSGPGVVREAESQKLVEYEARIDILTSEKTQLEAEIGRLAGQRLQQQQVQLSLEKQLSSLSAEALSSQKSADEAKQNSREAKEIIKRLENEMHDSEHKMQLLRQELVMAEAQMNFIKDLLLSGRES</sequence>
<gene>
    <name evidence="2" type="ORF">LMG3441_00981</name>
</gene>
<organism evidence="2 3">
    <name type="scientific">Achromobacter kerstersii</name>
    <dbReference type="NCBI Taxonomy" id="1353890"/>
    <lineage>
        <taxon>Bacteria</taxon>
        <taxon>Pseudomonadati</taxon>
        <taxon>Pseudomonadota</taxon>
        <taxon>Betaproteobacteria</taxon>
        <taxon>Burkholderiales</taxon>
        <taxon>Alcaligenaceae</taxon>
        <taxon>Achromobacter</taxon>
    </lineage>
</organism>
<evidence type="ECO:0000313" key="2">
    <source>
        <dbReference type="EMBL" id="CAB3669246.1"/>
    </source>
</evidence>
<protein>
    <recommendedName>
        <fullName evidence="4">Methyltransferase FkbM domain-containing protein</fullName>
    </recommendedName>
</protein>
<accession>A0A6S6ZI66</accession>
<keyword evidence="1" id="KW-0175">Coiled coil</keyword>
<dbReference type="RefSeq" id="WP_175168997.1">
    <property type="nucleotide sequence ID" value="NZ_CADIJQ010000001.1"/>
</dbReference>
<dbReference type="AlphaFoldDB" id="A0A6S6ZI66"/>
<proteinExistence type="predicted"/>
<feature type="coiled-coil region" evidence="1">
    <location>
        <begin position="269"/>
        <end position="303"/>
    </location>
</feature>
<keyword evidence="3" id="KW-1185">Reference proteome</keyword>
<reference evidence="2 3" key="1">
    <citation type="submission" date="2020-04" db="EMBL/GenBank/DDBJ databases">
        <authorList>
            <person name="De Canck E."/>
        </authorList>
    </citation>
    <scope>NUCLEOTIDE SEQUENCE [LARGE SCALE GENOMIC DNA]</scope>
    <source>
        <strain evidence="2 3">LMG 3441</strain>
    </source>
</reference>
<evidence type="ECO:0000313" key="3">
    <source>
        <dbReference type="Proteomes" id="UP000494269"/>
    </source>
</evidence>
<feature type="coiled-coil region" evidence="1">
    <location>
        <begin position="332"/>
        <end position="380"/>
    </location>
</feature>